<keyword evidence="6" id="KW-1185">Reference proteome</keyword>
<evidence type="ECO:0000256" key="4">
    <source>
        <dbReference type="RuleBase" id="RU362029"/>
    </source>
</evidence>
<dbReference type="SUPFAM" id="SSF52833">
    <property type="entry name" value="Thioredoxin-like"/>
    <property type="match status" value="1"/>
</dbReference>
<reference evidence="5 6" key="1">
    <citation type="submission" date="2018-07" db="EMBL/GenBank/DDBJ databases">
        <title>Motiliproteus coralliicola sp. nov., a bacterium isolated from Coral.</title>
        <authorList>
            <person name="Wang G."/>
        </authorList>
    </citation>
    <scope>NUCLEOTIDE SEQUENCE [LARGE SCALE GENOMIC DNA]</scope>
    <source>
        <strain evidence="5 6">C34</strain>
    </source>
</reference>
<comment type="catalytic activity">
    <reaction evidence="4">
        <text>[glutaredoxin]-dithiol + arsenate + glutathione + H(+) = glutathionyl-S-S-[glutaredoxin] + arsenite + H2O</text>
        <dbReference type="Rhea" id="RHEA:22016"/>
        <dbReference type="Rhea" id="RHEA-COMP:10729"/>
        <dbReference type="Rhea" id="RHEA-COMP:17668"/>
        <dbReference type="ChEBI" id="CHEBI:15377"/>
        <dbReference type="ChEBI" id="CHEBI:15378"/>
        <dbReference type="ChEBI" id="CHEBI:29242"/>
        <dbReference type="ChEBI" id="CHEBI:29950"/>
        <dbReference type="ChEBI" id="CHEBI:48597"/>
        <dbReference type="ChEBI" id="CHEBI:57925"/>
        <dbReference type="ChEBI" id="CHEBI:146199"/>
        <dbReference type="EC" id="1.20.4.1"/>
    </reaction>
</comment>
<dbReference type="PANTHER" id="PTHR30041">
    <property type="entry name" value="ARSENATE REDUCTASE"/>
    <property type="match status" value="1"/>
</dbReference>
<dbReference type="PANTHER" id="PTHR30041:SF4">
    <property type="entry name" value="ARSENATE REDUCTASE"/>
    <property type="match status" value="1"/>
</dbReference>
<dbReference type="PROSITE" id="PS51353">
    <property type="entry name" value="ARSC"/>
    <property type="match status" value="1"/>
</dbReference>
<evidence type="ECO:0000256" key="3">
    <source>
        <dbReference type="PROSITE-ProRule" id="PRU01282"/>
    </source>
</evidence>
<dbReference type="EMBL" id="QQOH01000002">
    <property type="protein sequence ID" value="RDE22753.1"/>
    <property type="molecule type" value="Genomic_DNA"/>
</dbReference>
<evidence type="ECO:0000256" key="2">
    <source>
        <dbReference type="ARBA" id="ARBA00023002"/>
    </source>
</evidence>
<evidence type="ECO:0000256" key="1">
    <source>
        <dbReference type="ARBA" id="ARBA00007198"/>
    </source>
</evidence>
<evidence type="ECO:0000313" key="5">
    <source>
        <dbReference type="EMBL" id="RDE22753.1"/>
    </source>
</evidence>
<dbReference type="Pfam" id="PF03960">
    <property type="entry name" value="ArsC"/>
    <property type="match status" value="1"/>
</dbReference>
<dbReference type="NCBIfam" id="TIGR00014">
    <property type="entry name" value="arsC"/>
    <property type="match status" value="1"/>
</dbReference>
<evidence type="ECO:0000313" key="6">
    <source>
        <dbReference type="Proteomes" id="UP000253769"/>
    </source>
</evidence>
<dbReference type="OrthoDB" id="9790554at2"/>
<sequence length="116" mass="13107">MSTITLYHNPRCSKSRQALQLLQEKGVEPQIRLYLEDSPSREELVTLLGQLGIEPRALLRKGEQEYKDNNLKDTELSDDALIDAMVQFPRLIERPIAIAADKAVVGRPPENVLDLV</sequence>
<protein>
    <recommendedName>
        <fullName evidence="4">Arsenate reductase</fullName>
        <ecNumber evidence="4">1.20.4.1</ecNumber>
    </recommendedName>
</protein>
<dbReference type="InterPro" id="IPR036249">
    <property type="entry name" value="Thioredoxin-like_sf"/>
</dbReference>
<dbReference type="AlphaFoldDB" id="A0A369WNF6"/>
<keyword evidence="2 4" id="KW-0560">Oxidoreductase</keyword>
<comment type="caution">
    <text evidence="5">The sequence shown here is derived from an EMBL/GenBank/DDBJ whole genome shotgun (WGS) entry which is preliminary data.</text>
</comment>
<dbReference type="GO" id="GO:0008794">
    <property type="term" value="F:arsenate reductase (glutaredoxin) activity"/>
    <property type="evidence" value="ECO:0007669"/>
    <property type="project" value="UniProtKB-UniRule"/>
</dbReference>
<dbReference type="PROSITE" id="PS51354">
    <property type="entry name" value="GLUTAREDOXIN_2"/>
    <property type="match status" value="1"/>
</dbReference>
<organism evidence="5 6">
    <name type="scientific">Motiliproteus coralliicola</name>
    <dbReference type="NCBI Taxonomy" id="2283196"/>
    <lineage>
        <taxon>Bacteria</taxon>
        <taxon>Pseudomonadati</taxon>
        <taxon>Pseudomonadota</taxon>
        <taxon>Gammaproteobacteria</taxon>
        <taxon>Oceanospirillales</taxon>
        <taxon>Oceanospirillaceae</taxon>
        <taxon>Motiliproteus</taxon>
    </lineage>
</organism>
<name>A0A369WNF6_9GAMM</name>
<comment type="similarity">
    <text evidence="1 3 4">Belongs to the ArsC family.</text>
</comment>
<dbReference type="EC" id="1.20.4.1" evidence="4"/>
<dbReference type="Proteomes" id="UP000253769">
    <property type="component" value="Unassembled WGS sequence"/>
</dbReference>
<dbReference type="InterPro" id="IPR006660">
    <property type="entry name" value="Arsenate_reductase-like"/>
</dbReference>
<dbReference type="InterPro" id="IPR006659">
    <property type="entry name" value="Arsenate_reductase"/>
</dbReference>
<dbReference type="Gene3D" id="3.40.30.10">
    <property type="entry name" value="Glutaredoxin"/>
    <property type="match status" value="1"/>
</dbReference>
<dbReference type="CDD" id="cd03034">
    <property type="entry name" value="ArsC_ArsC"/>
    <property type="match status" value="1"/>
</dbReference>
<proteinExistence type="inferred from homology"/>
<gene>
    <name evidence="5" type="primary">arsC</name>
    <name evidence="5" type="ORF">DV711_09255</name>
</gene>
<accession>A0A369WNF6</accession>
<dbReference type="RefSeq" id="WP_114695385.1">
    <property type="nucleotide sequence ID" value="NZ_QQOH01000002.1"/>
</dbReference>